<evidence type="ECO:0000313" key="3">
    <source>
        <dbReference type="Proteomes" id="UP000774570"/>
    </source>
</evidence>
<feature type="compositionally biased region" description="Basic and acidic residues" evidence="1">
    <location>
        <begin position="91"/>
        <end position="101"/>
    </location>
</feature>
<organism evidence="2 3">
    <name type="scientific">Actinomadura parmotrematis</name>
    <dbReference type="NCBI Taxonomy" id="2864039"/>
    <lineage>
        <taxon>Bacteria</taxon>
        <taxon>Bacillati</taxon>
        <taxon>Actinomycetota</taxon>
        <taxon>Actinomycetes</taxon>
        <taxon>Streptosporangiales</taxon>
        <taxon>Thermomonosporaceae</taxon>
        <taxon>Actinomadura</taxon>
    </lineage>
</organism>
<comment type="caution">
    <text evidence="2">The sequence shown here is derived from an EMBL/GenBank/DDBJ whole genome shotgun (WGS) entry which is preliminary data.</text>
</comment>
<sequence length="113" mass="12308">MTEEPLEHRVEISVPPEQEIGTFAGFASVWRTQDGLVLDFATETRPPEVAQDTATGERYVHVPARVVARVRIPPGQVWELMKSLEQNLSAYERDSAGRGDSGRGAAGHGHGDA</sequence>
<dbReference type="EMBL" id="JAIBOA010000007">
    <property type="protein sequence ID" value="MBW8483339.1"/>
    <property type="molecule type" value="Genomic_DNA"/>
</dbReference>
<accession>A0ABS7FUD1</accession>
<feature type="compositionally biased region" description="Gly residues" evidence="1">
    <location>
        <begin position="102"/>
        <end position="113"/>
    </location>
</feature>
<dbReference type="Proteomes" id="UP000774570">
    <property type="component" value="Unassembled WGS sequence"/>
</dbReference>
<evidence type="ECO:0008006" key="4">
    <source>
        <dbReference type="Google" id="ProtNLM"/>
    </source>
</evidence>
<gene>
    <name evidence="2" type="ORF">K1Y72_13220</name>
</gene>
<feature type="region of interest" description="Disordered" evidence="1">
    <location>
        <begin position="91"/>
        <end position="113"/>
    </location>
</feature>
<reference evidence="2 3" key="1">
    <citation type="submission" date="2021-07" db="EMBL/GenBank/DDBJ databases">
        <title>Actinomadura sp. PM05-2 isolated from lichen.</title>
        <authorList>
            <person name="Somphong A."/>
            <person name="Phongsopitanun W."/>
            <person name="Tanasupawat S."/>
            <person name="Peongsungnone V."/>
        </authorList>
    </citation>
    <scope>NUCLEOTIDE SEQUENCE [LARGE SCALE GENOMIC DNA]</scope>
    <source>
        <strain evidence="2 3">PM05-2</strain>
    </source>
</reference>
<evidence type="ECO:0000313" key="2">
    <source>
        <dbReference type="EMBL" id="MBW8483339.1"/>
    </source>
</evidence>
<proteinExistence type="predicted"/>
<protein>
    <recommendedName>
        <fullName evidence="4">DUF3467 domain-containing protein</fullName>
    </recommendedName>
</protein>
<evidence type="ECO:0000256" key="1">
    <source>
        <dbReference type="SAM" id="MobiDB-lite"/>
    </source>
</evidence>
<dbReference type="RefSeq" id="WP_220166508.1">
    <property type="nucleotide sequence ID" value="NZ_JAIBOA010000007.1"/>
</dbReference>
<keyword evidence="3" id="KW-1185">Reference proteome</keyword>
<name>A0ABS7FUD1_9ACTN</name>